<dbReference type="Proteomes" id="UP000005289">
    <property type="component" value="Chromosome"/>
</dbReference>
<proteinExistence type="inferred from homology"/>
<dbReference type="Pfam" id="PF18075">
    <property type="entry name" value="FtsX_ECD"/>
    <property type="match status" value="1"/>
</dbReference>
<evidence type="ECO:0000256" key="7">
    <source>
        <dbReference type="ARBA" id="ARBA00022989"/>
    </source>
</evidence>
<gene>
    <name evidence="13" type="ORF">THITH_16460</name>
</gene>
<dbReference type="STRING" id="713585.THITH_16460"/>
<name>W0DME0_9GAMM</name>
<evidence type="ECO:0000256" key="1">
    <source>
        <dbReference type="ARBA" id="ARBA00004651"/>
    </source>
</evidence>
<feature type="transmembrane region" description="Helical" evidence="10">
    <location>
        <begin position="180"/>
        <end position="203"/>
    </location>
</feature>
<dbReference type="GO" id="GO:0032153">
    <property type="term" value="C:cell division site"/>
    <property type="evidence" value="ECO:0007669"/>
    <property type="project" value="TreeGrafter"/>
</dbReference>
<dbReference type="GO" id="GO:0005886">
    <property type="term" value="C:plasma membrane"/>
    <property type="evidence" value="ECO:0007669"/>
    <property type="project" value="UniProtKB-SubCell"/>
</dbReference>
<dbReference type="GO" id="GO:0051301">
    <property type="term" value="P:cell division"/>
    <property type="evidence" value="ECO:0007669"/>
    <property type="project" value="UniProtKB-KW"/>
</dbReference>
<keyword evidence="4" id="KW-1003">Cell membrane</keyword>
<feature type="transmembrane region" description="Helical" evidence="10">
    <location>
        <begin position="233"/>
        <end position="253"/>
    </location>
</feature>
<feature type="domain" description="ABC3 transporter permease C-terminal" evidence="11">
    <location>
        <begin position="187"/>
        <end position="284"/>
    </location>
</feature>
<dbReference type="HOGENOM" id="CLU_073546_0_0_6"/>
<feature type="transmembrane region" description="Helical" evidence="10">
    <location>
        <begin position="273"/>
        <end position="296"/>
    </location>
</feature>
<protein>
    <recommendedName>
        <fullName evidence="3">Cell division protein FtsX</fullName>
    </recommendedName>
</protein>
<evidence type="ECO:0000256" key="5">
    <source>
        <dbReference type="ARBA" id="ARBA00022618"/>
    </source>
</evidence>
<organism evidence="13 14">
    <name type="scientific">Thioalkalivibrio paradoxus ARh 1</name>
    <dbReference type="NCBI Taxonomy" id="713585"/>
    <lineage>
        <taxon>Bacteria</taxon>
        <taxon>Pseudomonadati</taxon>
        <taxon>Pseudomonadota</taxon>
        <taxon>Gammaproteobacteria</taxon>
        <taxon>Chromatiales</taxon>
        <taxon>Ectothiorhodospiraceae</taxon>
        <taxon>Thioalkalivibrio</taxon>
    </lineage>
</organism>
<dbReference type="PANTHER" id="PTHR47755">
    <property type="entry name" value="CELL DIVISION PROTEIN FTSX"/>
    <property type="match status" value="1"/>
</dbReference>
<keyword evidence="8 10" id="KW-0472">Membrane</keyword>
<dbReference type="RefSeq" id="WP_006746800.1">
    <property type="nucleotide sequence ID" value="NZ_CP007029.1"/>
</dbReference>
<dbReference type="InterPro" id="IPR003838">
    <property type="entry name" value="ABC3_permease_C"/>
</dbReference>
<evidence type="ECO:0000256" key="9">
    <source>
        <dbReference type="ARBA" id="ARBA00023306"/>
    </source>
</evidence>
<comment type="subcellular location">
    <subcellularLocation>
        <location evidence="1">Cell membrane</location>
        <topology evidence="1">Multi-pass membrane protein</topology>
    </subcellularLocation>
</comment>
<evidence type="ECO:0000313" key="14">
    <source>
        <dbReference type="Proteomes" id="UP000005289"/>
    </source>
</evidence>
<evidence type="ECO:0000256" key="4">
    <source>
        <dbReference type="ARBA" id="ARBA00022475"/>
    </source>
</evidence>
<dbReference type="Pfam" id="PF02687">
    <property type="entry name" value="FtsX"/>
    <property type="match status" value="1"/>
</dbReference>
<comment type="similarity">
    <text evidence="2">Belongs to the ABC-4 integral membrane protein family. FtsX subfamily.</text>
</comment>
<dbReference type="EMBL" id="CP007029">
    <property type="protein sequence ID" value="AHE99621.1"/>
    <property type="molecule type" value="Genomic_DNA"/>
</dbReference>
<dbReference type="KEGG" id="tti:THITH_16460"/>
<evidence type="ECO:0000313" key="13">
    <source>
        <dbReference type="EMBL" id="AHE99621.1"/>
    </source>
</evidence>
<evidence type="ECO:0000256" key="2">
    <source>
        <dbReference type="ARBA" id="ARBA00007379"/>
    </source>
</evidence>
<keyword evidence="9" id="KW-0131">Cell cycle</keyword>
<dbReference type="InterPro" id="IPR004513">
    <property type="entry name" value="FtsX"/>
</dbReference>
<keyword evidence="5" id="KW-0132">Cell division</keyword>
<keyword evidence="14" id="KW-1185">Reference proteome</keyword>
<keyword evidence="6 10" id="KW-0812">Transmembrane</keyword>
<sequence length="308" mass="32772">MKKDGSERAGCFEAWLHNHADAAIRSSRRRLSAPVQTLIMIAVLGFILALPAYLWLLLENARALSADLDHEPRIALYLDDVGAAELAAKVEQVGDLEGIAQVDATGADQALDAYRASLPDPALLDWLDANPLPAIIEVVPLQHTPEAVQALETRLAERLPDAMLISDHEWVRQLEALHGAGLRILLVIAGLLGLGITLILAVASAAELRERREEISISRITGATDRFLRRPSLYGGLTIGLGGGLFSYALLWIGVGLTRLPVEEAAGVFGLPLVFVGPQLQLAALLTGAGALLGWLGARLGSGAALHD</sequence>
<feature type="transmembrane region" description="Helical" evidence="10">
    <location>
        <begin position="35"/>
        <end position="58"/>
    </location>
</feature>
<evidence type="ECO:0000256" key="8">
    <source>
        <dbReference type="ARBA" id="ARBA00023136"/>
    </source>
</evidence>
<evidence type="ECO:0000259" key="12">
    <source>
        <dbReference type="Pfam" id="PF18075"/>
    </source>
</evidence>
<accession>W0DME0</accession>
<keyword evidence="7 10" id="KW-1133">Transmembrane helix</keyword>
<dbReference type="OrthoDB" id="9813411at2"/>
<evidence type="ECO:0000256" key="3">
    <source>
        <dbReference type="ARBA" id="ARBA00021907"/>
    </source>
</evidence>
<dbReference type="AlphaFoldDB" id="W0DME0"/>
<evidence type="ECO:0000256" key="6">
    <source>
        <dbReference type="ARBA" id="ARBA00022692"/>
    </source>
</evidence>
<feature type="domain" description="FtsX extracellular" evidence="12">
    <location>
        <begin position="81"/>
        <end position="155"/>
    </location>
</feature>
<dbReference type="InterPro" id="IPR040690">
    <property type="entry name" value="FtsX_ECD"/>
</dbReference>
<reference evidence="13 14" key="1">
    <citation type="submission" date="2013-12" db="EMBL/GenBank/DDBJ databases">
        <authorList>
            <consortium name="DOE Joint Genome Institute"/>
            <person name="Muyzer G."/>
            <person name="Huntemann M."/>
            <person name="Han J."/>
            <person name="Chen A."/>
            <person name="Kyrpides N."/>
            <person name="Mavromatis K."/>
            <person name="Markowitz V."/>
            <person name="Palaniappan K."/>
            <person name="Ivanova N."/>
            <person name="Schaumberg A."/>
            <person name="Pati A."/>
            <person name="Liolios K."/>
            <person name="Nordberg H.P."/>
            <person name="Cantor M.N."/>
            <person name="Hua S.X."/>
            <person name="Woyke T."/>
        </authorList>
    </citation>
    <scope>NUCLEOTIDE SEQUENCE [LARGE SCALE GENOMIC DNA]</scope>
    <source>
        <strain evidence="13 14">ARh 1</strain>
    </source>
</reference>
<evidence type="ECO:0000259" key="11">
    <source>
        <dbReference type="Pfam" id="PF02687"/>
    </source>
</evidence>
<evidence type="ECO:0000256" key="10">
    <source>
        <dbReference type="SAM" id="Phobius"/>
    </source>
</evidence>
<dbReference type="PANTHER" id="PTHR47755:SF1">
    <property type="entry name" value="CELL DIVISION PROTEIN FTSX"/>
    <property type="match status" value="1"/>
</dbReference>